<keyword evidence="3" id="KW-1185">Reference proteome</keyword>
<dbReference type="RefSeq" id="WP_090972142.1">
    <property type="nucleotide sequence ID" value="NZ_FOLL01000003.1"/>
</dbReference>
<dbReference type="Pfam" id="PF17963">
    <property type="entry name" value="Big_9"/>
    <property type="match status" value="1"/>
</dbReference>
<sequence length="529" mass="57687">MNRSTKIAVKKIVAYVGGVLGMLLTGPCTTFAQTGEGSTTADNSTVLIEPETVELRFAETCYFGPNSHWIINGTLEIWSPNIWIAPTATFSGTGRIIVHDPSTNPFHEDMPSGPTRVDGNNGNPIGVAVELRNPANLILEDIDNPGYDIDTPQNKGPQSAALHLNGLFEFAVDSGDILLNGHNLYLGPQGRFAGYNRHRMIVTGNRIDGHVVKTYASARPFTFPIGIAEGDYTPATLSPAGPTRLYVSVQDYDAAEPSIALLKDGGMDRMWHVYADEAVHTAYTLQHNSITNGSAYVDEQAQIAQYAGSGNWMGGNTQRLAEGIHARDWVTAATAAADDSWLTKLVSANLGPTALDDWGSGPSGRPITVLVLENDLPGNSPILVNRVRVAVQPRNGLASVNLDGSITYRSNQTFVGEDSLVYEIVDQNDLKDIATVRITVNYAELVIPNALTPNGDGKNDLFVIQGLENYEHADLTVFNRWGNEVYRSRRYQQNWDGAGVSDGTYYYRLVLRKDGIETIHKGWILVKRL</sequence>
<organism evidence="2 3">
    <name type="scientific">Parapedobacter composti</name>
    <dbReference type="NCBI Taxonomy" id="623281"/>
    <lineage>
        <taxon>Bacteria</taxon>
        <taxon>Pseudomonadati</taxon>
        <taxon>Bacteroidota</taxon>
        <taxon>Sphingobacteriia</taxon>
        <taxon>Sphingobacteriales</taxon>
        <taxon>Sphingobacteriaceae</taxon>
        <taxon>Parapedobacter</taxon>
    </lineage>
</organism>
<dbReference type="InterPro" id="IPR026341">
    <property type="entry name" value="T9SS_type_B"/>
</dbReference>
<dbReference type="STRING" id="623281.SAMN05421747_103237"/>
<feature type="signal peptide" evidence="1">
    <location>
        <begin position="1"/>
        <end position="32"/>
    </location>
</feature>
<keyword evidence="1" id="KW-0732">Signal</keyword>
<feature type="chain" id="PRO_5011481032" evidence="1">
    <location>
        <begin position="33"/>
        <end position="529"/>
    </location>
</feature>
<protein>
    <submittedName>
        <fullName evidence="2">Gliding motility-associated C-terminal domain-containing protein</fullName>
    </submittedName>
</protein>
<evidence type="ECO:0000256" key="1">
    <source>
        <dbReference type="SAM" id="SignalP"/>
    </source>
</evidence>
<dbReference type="NCBIfam" id="TIGR04131">
    <property type="entry name" value="Bac_Flav_CTERM"/>
    <property type="match status" value="1"/>
</dbReference>
<reference evidence="2 3" key="1">
    <citation type="submission" date="2016-10" db="EMBL/GenBank/DDBJ databases">
        <authorList>
            <person name="de Groot N.N."/>
        </authorList>
    </citation>
    <scope>NUCLEOTIDE SEQUENCE [LARGE SCALE GENOMIC DNA]</scope>
    <source>
        <strain evidence="2 3">DSM 22900</strain>
    </source>
</reference>
<name>A0A1I1FZC8_9SPHI</name>
<dbReference type="Proteomes" id="UP000199577">
    <property type="component" value="Unassembled WGS sequence"/>
</dbReference>
<proteinExistence type="predicted"/>
<evidence type="ECO:0000313" key="2">
    <source>
        <dbReference type="EMBL" id="SFC04386.1"/>
    </source>
</evidence>
<evidence type="ECO:0000313" key="3">
    <source>
        <dbReference type="Proteomes" id="UP000199577"/>
    </source>
</evidence>
<accession>A0A1I1FZC8</accession>
<dbReference type="Pfam" id="PF13585">
    <property type="entry name" value="CHU_C"/>
    <property type="match status" value="1"/>
</dbReference>
<dbReference type="EMBL" id="FOLL01000003">
    <property type="protein sequence ID" value="SFC04386.1"/>
    <property type="molecule type" value="Genomic_DNA"/>
</dbReference>
<dbReference type="AlphaFoldDB" id="A0A1I1FZC8"/>
<gene>
    <name evidence="2" type="ORF">SAMN05421747_103237</name>
</gene>
<dbReference type="OrthoDB" id="1489185at2"/>
<dbReference type="Gene3D" id="2.60.40.3440">
    <property type="match status" value="1"/>
</dbReference>